<organism evidence="5 6">
    <name type="scientific">Cytobacillus oceanisediminis</name>
    <dbReference type="NCBI Taxonomy" id="665099"/>
    <lineage>
        <taxon>Bacteria</taxon>
        <taxon>Bacillati</taxon>
        <taxon>Bacillota</taxon>
        <taxon>Bacilli</taxon>
        <taxon>Bacillales</taxon>
        <taxon>Bacillaceae</taxon>
        <taxon>Cytobacillus</taxon>
    </lineage>
</organism>
<proteinExistence type="inferred from homology"/>
<reference evidence="5 6" key="1">
    <citation type="submission" date="2016-07" db="EMBL/GenBank/DDBJ databases">
        <title>Bacillus oceanisediminis whole genome.</title>
        <authorList>
            <person name="Pal Y."/>
            <person name="Verma A."/>
            <person name="Mual P."/>
            <person name="Srinivasan K."/>
        </authorList>
    </citation>
    <scope>NUCLEOTIDE SEQUENCE [LARGE SCALE GENOMIC DNA]</scope>
    <source>
        <strain evidence="5 6">Bhandara28</strain>
    </source>
</reference>
<dbReference type="PIRSF" id="PIRSF006470">
    <property type="entry name" value="DctB"/>
    <property type="match status" value="1"/>
</dbReference>
<dbReference type="PROSITE" id="PS51257">
    <property type="entry name" value="PROKAR_LIPOPROTEIN"/>
    <property type="match status" value="1"/>
</dbReference>
<sequence>MKKWLAGFSAVALSVGVLAGCGSDSTSGASSDTGSKEVVELKLGHVWPNSEIHAQAAEKFAEEVEELSNGQLKIDIFEDGTLGVDKDLLEGLKVGTADIWVGGAGVLSGSSDTAKIFTVPFLFDDQKHFDKVFNGEIGQEVSEKILEESGYKVLSYWERGARWLTVNKEVKTPEDLAGLKIRVPESPVFVKSFEQLGAAPTPMSFGEVFTSMQQGVIDGQENPLSLIYNSKFNEVVDFLVKTEHVREPITLVISDTTFNKLSLEHQEILEKAANGNAKTYAAEEIISGDSEYLKKLQEAGMTLVEPDLAAFQAKLDGFVDKEFPEIKETFEKIRVAK</sequence>
<protein>
    <recommendedName>
        <fullName evidence="7">Tripartite ATP-independent transporter DctP family solute receptor</fullName>
    </recommendedName>
</protein>
<evidence type="ECO:0000313" key="5">
    <source>
        <dbReference type="EMBL" id="OHX44781.1"/>
    </source>
</evidence>
<evidence type="ECO:0000313" key="6">
    <source>
        <dbReference type="Proteomes" id="UP000180194"/>
    </source>
</evidence>
<gene>
    <name evidence="5" type="ORF">BBV17_25080</name>
</gene>
<dbReference type="Pfam" id="PF03480">
    <property type="entry name" value="DctP"/>
    <property type="match status" value="1"/>
</dbReference>
<dbReference type="InterPro" id="IPR038404">
    <property type="entry name" value="TRAP_DctP_sf"/>
</dbReference>
<dbReference type="NCBIfam" id="TIGR00787">
    <property type="entry name" value="dctP"/>
    <property type="match status" value="1"/>
</dbReference>
<dbReference type="Proteomes" id="UP000180194">
    <property type="component" value="Unassembled WGS sequence"/>
</dbReference>
<feature type="signal peptide" evidence="4">
    <location>
        <begin position="1"/>
        <end position="19"/>
    </location>
</feature>
<dbReference type="RefSeq" id="WP_071158721.1">
    <property type="nucleotide sequence ID" value="NZ_MBRJ01000040.1"/>
</dbReference>
<name>A0ABX3CMQ7_9BACI</name>
<feature type="chain" id="PRO_5046129326" description="Tripartite ATP-independent transporter DctP family solute receptor" evidence="4">
    <location>
        <begin position="20"/>
        <end position="337"/>
    </location>
</feature>
<keyword evidence="3 4" id="KW-0732">Signal</keyword>
<evidence type="ECO:0008006" key="7">
    <source>
        <dbReference type="Google" id="ProtNLM"/>
    </source>
</evidence>
<dbReference type="Gene3D" id="3.40.190.170">
    <property type="entry name" value="Bacterial extracellular solute-binding protein, family 7"/>
    <property type="match status" value="1"/>
</dbReference>
<dbReference type="InterPro" id="IPR018389">
    <property type="entry name" value="DctP_fam"/>
</dbReference>
<dbReference type="CDD" id="cd13603">
    <property type="entry name" value="PBP2_TRAP_Siap_TeaA_like"/>
    <property type="match status" value="1"/>
</dbReference>
<comment type="caution">
    <text evidence="5">The sequence shown here is derived from an EMBL/GenBank/DDBJ whole genome shotgun (WGS) entry which is preliminary data.</text>
</comment>
<comment type="similarity">
    <text evidence="1">Belongs to the bacterial solute-binding protein 7 family.</text>
</comment>
<evidence type="ECO:0000256" key="3">
    <source>
        <dbReference type="ARBA" id="ARBA00022729"/>
    </source>
</evidence>
<evidence type="ECO:0000256" key="1">
    <source>
        <dbReference type="ARBA" id="ARBA00009023"/>
    </source>
</evidence>
<dbReference type="InterPro" id="IPR004682">
    <property type="entry name" value="TRAP_DctP"/>
</dbReference>
<keyword evidence="6" id="KW-1185">Reference proteome</keyword>
<accession>A0ABX3CMQ7</accession>
<dbReference type="PANTHER" id="PTHR33376">
    <property type="match status" value="1"/>
</dbReference>
<dbReference type="NCBIfam" id="NF037995">
    <property type="entry name" value="TRAP_S1"/>
    <property type="match status" value="1"/>
</dbReference>
<evidence type="ECO:0000256" key="4">
    <source>
        <dbReference type="SAM" id="SignalP"/>
    </source>
</evidence>
<keyword evidence="2" id="KW-0813">Transport</keyword>
<dbReference type="EMBL" id="MBRJ01000040">
    <property type="protein sequence ID" value="OHX44781.1"/>
    <property type="molecule type" value="Genomic_DNA"/>
</dbReference>
<evidence type="ECO:0000256" key="2">
    <source>
        <dbReference type="ARBA" id="ARBA00022448"/>
    </source>
</evidence>
<dbReference type="PANTHER" id="PTHR33376:SF7">
    <property type="entry name" value="C4-DICARBOXYLATE-BINDING PROTEIN DCTB"/>
    <property type="match status" value="1"/>
</dbReference>